<reference evidence="2 3" key="1">
    <citation type="submission" date="2024-01" db="EMBL/GenBank/DDBJ databases">
        <title>The genomes of 5 underutilized Papilionoideae crops provide insights into root nodulation and disease resistanc.</title>
        <authorList>
            <person name="Yuan L."/>
        </authorList>
    </citation>
    <scope>NUCLEOTIDE SEQUENCE [LARGE SCALE GENOMIC DNA]</scope>
    <source>
        <strain evidence="2">ZHUSHIDOU_FW_LH</strain>
        <tissue evidence="2">Leaf</tissue>
    </source>
</reference>
<feature type="compositionally biased region" description="Polar residues" evidence="1">
    <location>
        <begin position="26"/>
        <end position="42"/>
    </location>
</feature>
<name>A0AAN9FCS9_CROPI</name>
<dbReference type="PANTHER" id="PTHR31515:SF2">
    <property type="entry name" value="TRANSMEMBRANE PROTEIN"/>
    <property type="match status" value="1"/>
</dbReference>
<proteinExistence type="predicted"/>
<dbReference type="AlphaFoldDB" id="A0AAN9FCS9"/>
<accession>A0AAN9FCS9</accession>
<dbReference type="PANTHER" id="PTHR31515">
    <property type="entry name" value="TRANSMEMBRANE PROTEIN-RELATED"/>
    <property type="match status" value="1"/>
</dbReference>
<keyword evidence="3" id="KW-1185">Reference proteome</keyword>
<gene>
    <name evidence="2" type="ORF">RIF29_14997</name>
</gene>
<evidence type="ECO:0000313" key="3">
    <source>
        <dbReference type="Proteomes" id="UP001372338"/>
    </source>
</evidence>
<protein>
    <submittedName>
        <fullName evidence="2">Uncharacterized protein</fullName>
    </submittedName>
</protein>
<dbReference type="Proteomes" id="UP001372338">
    <property type="component" value="Unassembled WGS sequence"/>
</dbReference>
<dbReference type="EMBL" id="JAYWIO010000003">
    <property type="protein sequence ID" value="KAK7273929.1"/>
    <property type="molecule type" value="Genomic_DNA"/>
</dbReference>
<evidence type="ECO:0000256" key="1">
    <source>
        <dbReference type="SAM" id="MobiDB-lite"/>
    </source>
</evidence>
<evidence type="ECO:0000313" key="2">
    <source>
        <dbReference type="EMBL" id="KAK7273929.1"/>
    </source>
</evidence>
<sequence>MQPENPAQLGGKIYEMMGMALGGKWSTPTNQFQQPSGTTQQPHHVPETIEAEVEWYNIWLDALDNFGRPNQGRDRGDIIEVKALQLLKGKDQDMKLLLERALKSGNFSWIQEECLTDTWIGKDSIWAFIDLSAGPFSWGTAVGG</sequence>
<organism evidence="2 3">
    <name type="scientific">Crotalaria pallida</name>
    <name type="common">Smooth rattlebox</name>
    <name type="synonym">Crotalaria striata</name>
    <dbReference type="NCBI Taxonomy" id="3830"/>
    <lineage>
        <taxon>Eukaryota</taxon>
        <taxon>Viridiplantae</taxon>
        <taxon>Streptophyta</taxon>
        <taxon>Embryophyta</taxon>
        <taxon>Tracheophyta</taxon>
        <taxon>Spermatophyta</taxon>
        <taxon>Magnoliopsida</taxon>
        <taxon>eudicotyledons</taxon>
        <taxon>Gunneridae</taxon>
        <taxon>Pentapetalae</taxon>
        <taxon>rosids</taxon>
        <taxon>fabids</taxon>
        <taxon>Fabales</taxon>
        <taxon>Fabaceae</taxon>
        <taxon>Papilionoideae</taxon>
        <taxon>50 kb inversion clade</taxon>
        <taxon>genistoids sensu lato</taxon>
        <taxon>core genistoids</taxon>
        <taxon>Crotalarieae</taxon>
        <taxon>Crotalaria</taxon>
    </lineage>
</organism>
<feature type="region of interest" description="Disordered" evidence="1">
    <location>
        <begin position="25"/>
        <end position="44"/>
    </location>
</feature>
<comment type="caution">
    <text evidence="2">The sequence shown here is derived from an EMBL/GenBank/DDBJ whole genome shotgun (WGS) entry which is preliminary data.</text>
</comment>